<organism evidence="3 4">
    <name type="scientific">Virgibacillus profundi</name>
    <dbReference type="NCBI Taxonomy" id="2024555"/>
    <lineage>
        <taxon>Bacteria</taxon>
        <taxon>Bacillati</taxon>
        <taxon>Bacillota</taxon>
        <taxon>Bacilli</taxon>
        <taxon>Bacillales</taxon>
        <taxon>Bacillaceae</taxon>
        <taxon>Virgibacillus</taxon>
    </lineage>
</organism>
<protein>
    <submittedName>
        <fullName evidence="3">Uncharacterized protein</fullName>
    </submittedName>
</protein>
<evidence type="ECO:0000313" key="3">
    <source>
        <dbReference type="EMBL" id="PAV27793.1"/>
    </source>
</evidence>
<feature type="coiled-coil region" evidence="1">
    <location>
        <begin position="73"/>
        <end position="125"/>
    </location>
</feature>
<reference evidence="3 4" key="1">
    <citation type="submission" date="2017-08" db="EMBL/GenBank/DDBJ databases">
        <title>Virgibacillus indicus sp. nov. and Virgibacillus profoundi sp. nov, two moderately halophilic bacteria isolated from marine sediment by using the Microfluidic Streak Plate.</title>
        <authorList>
            <person name="Xu B."/>
            <person name="Hu B."/>
            <person name="Wang J."/>
            <person name="Zhu Y."/>
            <person name="Huang L."/>
            <person name="Du W."/>
            <person name="Huang Y."/>
        </authorList>
    </citation>
    <scope>NUCLEOTIDE SEQUENCE [LARGE SCALE GENOMIC DNA]</scope>
    <source>
        <strain evidence="3 4">IO3-P3-H5</strain>
    </source>
</reference>
<dbReference type="AlphaFoldDB" id="A0A2A2I9Q9"/>
<feature type="transmembrane region" description="Helical" evidence="2">
    <location>
        <begin position="129"/>
        <end position="152"/>
    </location>
</feature>
<evidence type="ECO:0000256" key="2">
    <source>
        <dbReference type="SAM" id="Phobius"/>
    </source>
</evidence>
<dbReference type="EMBL" id="NPOA01000019">
    <property type="protein sequence ID" value="PAV27793.1"/>
    <property type="molecule type" value="Genomic_DNA"/>
</dbReference>
<dbReference type="RefSeq" id="WP_095657345.1">
    <property type="nucleotide sequence ID" value="NZ_NPOA01000019.1"/>
</dbReference>
<evidence type="ECO:0000313" key="4">
    <source>
        <dbReference type="Proteomes" id="UP000218887"/>
    </source>
</evidence>
<keyword evidence="4" id="KW-1185">Reference proteome</keyword>
<dbReference type="Proteomes" id="UP000218887">
    <property type="component" value="Unassembled WGS sequence"/>
</dbReference>
<proteinExistence type="predicted"/>
<keyword evidence="2" id="KW-1133">Transmembrane helix</keyword>
<evidence type="ECO:0000256" key="1">
    <source>
        <dbReference type="SAM" id="Coils"/>
    </source>
</evidence>
<keyword evidence="1" id="KW-0175">Coiled coil</keyword>
<comment type="caution">
    <text evidence="3">The sequence shown here is derived from an EMBL/GenBank/DDBJ whole genome shotgun (WGS) entry which is preliminary data.</text>
</comment>
<keyword evidence="2" id="KW-0812">Transmembrane</keyword>
<keyword evidence="2" id="KW-0472">Membrane</keyword>
<gene>
    <name evidence="3" type="ORF">CIL05_20155</name>
</gene>
<sequence>MRRVYISTFILLLLAINTQNIFANNYDSFLVELTQEIEGLKTEGQGTLTEYESLGCDESLYAHSDCFFLSGRLHGIRDKLEELENEQKAEQKRVNEIERLERKELEETKRNKEAEQLKEQKNEKQMYKIIAVSAASILIVGTILIVLASFIFRRNKN</sequence>
<accession>A0A2A2I9Q9</accession>
<name>A0A2A2I9Q9_9BACI</name>